<gene>
    <name evidence="1" type="ORF">IV203_003915</name>
</gene>
<dbReference type="Proteomes" id="UP000693970">
    <property type="component" value="Unassembled WGS sequence"/>
</dbReference>
<organism evidence="1 2">
    <name type="scientific">Nitzschia inconspicua</name>
    <dbReference type="NCBI Taxonomy" id="303405"/>
    <lineage>
        <taxon>Eukaryota</taxon>
        <taxon>Sar</taxon>
        <taxon>Stramenopiles</taxon>
        <taxon>Ochrophyta</taxon>
        <taxon>Bacillariophyta</taxon>
        <taxon>Bacillariophyceae</taxon>
        <taxon>Bacillariophycidae</taxon>
        <taxon>Bacillariales</taxon>
        <taxon>Bacillariaceae</taxon>
        <taxon>Nitzschia</taxon>
    </lineage>
</organism>
<proteinExistence type="predicted"/>
<dbReference type="EMBL" id="JAGRRH010000016">
    <property type="protein sequence ID" value="KAG7354559.1"/>
    <property type="molecule type" value="Genomic_DNA"/>
</dbReference>
<evidence type="ECO:0000313" key="1">
    <source>
        <dbReference type="EMBL" id="KAG7354559.1"/>
    </source>
</evidence>
<sequence>MPGNDDIVCVVGRTIHPSSGRDQAETHPDDDWDDTEDLILTLLQEQGFRECPDCGMWIIKDKGCENIMCRCGCRFCYCCGAKGICGGSSFYNNFAMLEEDVS</sequence>
<evidence type="ECO:0000313" key="2">
    <source>
        <dbReference type="Proteomes" id="UP000693970"/>
    </source>
</evidence>
<accession>A0A9K3L2R9</accession>
<comment type="caution">
    <text evidence="1">The sequence shown here is derived from an EMBL/GenBank/DDBJ whole genome shotgun (WGS) entry which is preliminary data.</text>
</comment>
<protein>
    <submittedName>
        <fullName evidence="1">IBR/half ring-finger domain containing protein</fullName>
    </submittedName>
</protein>
<reference evidence="1" key="2">
    <citation type="submission" date="2021-04" db="EMBL/GenBank/DDBJ databases">
        <authorList>
            <person name="Podell S."/>
        </authorList>
    </citation>
    <scope>NUCLEOTIDE SEQUENCE</scope>
    <source>
        <strain evidence="1">Hildebrandi</strain>
    </source>
</reference>
<keyword evidence="2" id="KW-1185">Reference proteome</keyword>
<name>A0A9K3L2R9_9STRA</name>
<dbReference type="AlphaFoldDB" id="A0A9K3L2R9"/>
<reference evidence="1" key="1">
    <citation type="journal article" date="2021" name="Sci. Rep.">
        <title>Diploid genomic architecture of Nitzschia inconspicua, an elite biomass production diatom.</title>
        <authorList>
            <person name="Oliver A."/>
            <person name="Podell S."/>
            <person name="Pinowska A."/>
            <person name="Traller J.C."/>
            <person name="Smith S.R."/>
            <person name="McClure R."/>
            <person name="Beliaev A."/>
            <person name="Bohutskyi P."/>
            <person name="Hill E.A."/>
            <person name="Rabines A."/>
            <person name="Zheng H."/>
            <person name="Allen L.Z."/>
            <person name="Kuo A."/>
            <person name="Grigoriev I.V."/>
            <person name="Allen A.E."/>
            <person name="Hazlebeck D."/>
            <person name="Allen E.E."/>
        </authorList>
    </citation>
    <scope>NUCLEOTIDE SEQUENCE</scope>
    <source>
        <strain evidence="1">Hildebrandi</strain>
    </source>
</reference>
<dbReference type="Pfam" id="PF26200">
    <property type="entry name" value="Rcat_RNF216"/>
    <property type="match status" value="1"/>
</dbReference>